<dbReference type="EMBL" id="ML119051">
    <property type="protein sequence ID" value="ROT43227.1"/>
    <property type="molecule type" value="Genomic_DNA"/>
</dbReference>
<evidence type="ECO:0000313" key="1">
    <source>
        <dbReference type="EMBL" id="ROT43227.1"/>
    </source>
</evidence>
<reference evidence="1 2" key="1">
    <citation type="journal article" date="2018" name="Mol. Ecol.">
        <title>The obligate alkalophilic soda-lake fungus Sodiomyces alkalinus has shifted to a protein diet.</title>
        <authorList>
            <person name="Grum-Grzhimaylo A.A."/>
            <person name="Falkoski D.L."/>
            <person name="van den Heuvel J."/>
            <person name="Valero-Jimenez C.A."/>
            <person name="Min B."/>
            <person name="Choi I.G."/>
            <person name="Lipzen A."/>
            <person name="Daum C.G."/>
            <person name="Aanen D.K."/>
            <person name="Tsang A."/>
            <person name="Henrissat B."/>
            <person name="Bilanenko E.N."/>
            <person name="de Vries R.P."/>
            <person name="van Kan J.A.L."/>
            <person name="Grigoriev I.V."/>
            <person name="Debets A.J.M."/>
        </authorList>
    </citation>
    <scope>NUCLEOTIDE SEQUENCE [LARGE SCALE GENOMIC DNA]</scope>
    <source>
        <strain evidence="1 2">F11</strain>
    </source>
</reference>
<evidence type="ECO:0000313" key="2">
    <source>
        <dbReference type="Proteomes" id="UP000272025"/>
    </source>
</evidence>
<dbReference type="Proteomes" id="UP000272025">
    <property type="component" value="Unassembled WGS sequence"/>
</dbReference>
<name>A0A3N2Q952_SODAK</name>
<dbReference type="AlphaFoldDB" id="A0A3N2Q952"/>
<sequence>MSRPSGIKSQPVSSGGFLSLVSSDFPCHVREREPEDPLWPRKTRAGWDDINNDEPLVRLSDCPTVRNLQPLTREAHVAHFLRISACSPPSDMTTVHGVYLVLVPNSSLGVYNVLRTTHHIADWSHYGKILQPSQPTEEPVPVVCVPQSQATLPLSVAVFLPPRPSQVPHRLILFVSPVNLLNCADIILKPLLQPSLPCDVAIAHSGFRQFSVDTHSTIAVPNHTSATADHQGLPIGLCFIRGLPQPSVRSGTWERWLDHLAP</sequence>
<dbReference type="RefSeq" id="XP_028471033.1">
    <property type="nucleotide sequence ID" value="XM_028613813.1"/>
</dbReference>
<proteinExistence type="predicted"/>
<gene>
    <name evidence="1" type="ORF">SODALDRAFT_355431</name>
</gene>
<dbReference type="GeneID" id="39582291"/>
<keyword evidence="2" id="KW-1185">Reference proteome</keyword>
<protein>
    <submittedName>
        <fullName evidence="1">Uncharacterized protein</fullName>
    </submittedName>
</protein>
<organism evidence="1 2">
    <name type="scientific">Sodiomyces alkalinus (strain CBS 110278 / VKM F-3762 / F11)</name>
    <name type="common">Alkaliphilic filamentous fungus</name>
    <dbReference type="NCBI Taxonomy" id="1314773"/>
    <lineage>
        <taxon>Eukaryota</taxon>
        <taxon>Fungi</taxon>
        <taxon>Dikarya</taxon>
        <taxon>Ascomycota</taxon>
        <taxon>Pezizomycotina</taxon>
        <taxon>Sordariomycetes</taxon>
        <taxon>Hypocreomycetidae</taxon>
        <taxon>Glomerellales</taxon>
        <taxon>Plectosphaerellaceae</taxon>
        <taxon>Sodiomyces</taxon>
    </lineage>
</organism>
<accession>A0A3N2Q952</accession>